<sequence length="119" mass="13593">MNNIKNLERLQRLHLLIEGENTGTPKELAALMGISERKVYQLVEELKHLNAAICYSRSRKTYYYCDDFKLMINISVTVLSNNEVTEIYGGSYFLKKKSFLQGSCGGQKYCGLNKVRICA</sequence>
<protein>
    <submittedName>
        <fullName evidence="1">DNA-binding protein</fullName>
    </submittedName>
</protein>
<evidence type="ECO:0000313" key="1">
    <source>
        <dbReference type="EMBL" id="MBO0353131.1"/>
    </source>
</evidence>
<dbReference type="InterPro" id="IPR036390">
    <property type="entry name" value="WH_DNA-bd_sf"/>
</dbReference>
<dbReference type="Proteomes" id="UP000664044">
    <property type="component" value="Unassembled WGS sequence"/>
</dbReference>
<dbReference type="RefSeq" id="WP_207031677.1">
    <property type="nucleotide sequence ID" value="NZ_JAFLNL010000002.1"/>
</dbReference>
<keyword evidence="1" id="KW-0238">DNA-binding</keyword>
<dbReference type="GO" id="GO:0003677">
    <property type="term" value="F:DNA binding"/>
    <property type="evidence" value="ECO:0007669"/>
    <property type="project" value="UniProtKB-KW"/>
</dbReference>
<dbReference type="SUPFAM" id="SSF46785">
    <property type="entry name" value="Winged helix' DNA-binding domain"/>
    <property type="match status" value="1"/>
</dbReference>
<dbReference type="EMBL" id="JAFLNL010000002">
    <property type="protein sequence ID" value="MBO0353131.1"/>
    <property type="molecule type" value="Genomic_DNA"/>
</dbReference>
<organism evidence="1 2">
    <name type="scientific">Flagellimonas aurea</name>
    <dbReference type="NCBI Taxonomy" id="2915619"/>
    <lineage>
        <taxon>Bacteria</taxon>
        <taxon>Pseudomonadati</taxon>
        <taxon>Bacteroidota</taxon>
        <taxon>Flavobacteriia</taxon>
        <taxon>Flavobacteriales</taxon>
        <taxon>Flavobacteriaceae</taxon>
        <taxon>Flagellimonas</taxon>
    </lineage>
</organism>
<accession>A0ABS3G146</accession>
<name>A0ABS3G146_9FLAO</name>
<keyword evidence="2" id="KW-1185">Reference proteome</keyword>
<evidence type="ECO:0000313" key="2">
    <source>
        <dbReference type="Proteomes" id="UP000664044"/>
    </source>
</evidence>
<proteinExistence type="predicted"/>
<reference evidence="1 2" key="1">
    <citation type="submission" date="2021-03" db="EMBL/GenBank/DDBJ databases">
        <title>Muricauda lutimaris sp. nov. and Muricauda ruestringensis sp. nov, two marine members of the Flavobacteriaceae isolated from deep sea sediments of Western Pacific.</title>
        <authorList>
            <person name="Zhao S."/>
            <person name="Liu R."/>
        </authorList>
    </citation>
    <scope>NUCLEOTIDE SEQUENCE [LARGE SCALE GENOMIC DNA]</scope>
    <source>
        <strain evidence="1 2">BC31-1-A7</strain>
    </source>
</reference>
<gene>
    <name evidence="1" type="ORF">J0656_03810</name>
</gene>
<comment type="caution">
    <text evidence="1">The sequence shown here is derived from an EMBL/GenBank/DDBJ whole genome shotgun (WGS) entry which is preliminary data.</text>
</comment>